<dbReference type="Proteomes" id="UP001241169">
    <property type="component" value="Unassembled WGS sequence"/>
</dbReference>
<proteinExistence type="predicted"/>
<dbReference type="EMBL" id="MOPA01000001">
    <property type="protein sequence ID" value="KAK1547437.1"/>
    <property type="molecule type" value="Genomic_DNA"/>
</dbReference>
<keyword evidence="3" id="KW-1185">Reference proteome</keyword>
<protein>
    <submittedName>
        <fullName evidence="2">Uncharacterized protein</fullName>
    </submittedName>
</protein>
<feature type="region of interest" description="Disordered" evidence="1">
    <location>
        <begin position="41"/>
        <end position="60"/>
    </location>
</feature>
<reference evidence="2 3" key="1">
    <citation type="submission" date="2016-10" db="EMBL/GenBank/DDBJ databases">
        <title>The genome sequence of Colletotrichum fioriniae PJ7.</title>
        <authorList>
            <person name="Baroncelli R."/>
        </authorList>
    </citation>
    <scope>NUCLEOTIDE SEQUENCE [LARGE SCALE GENOMIC DNA]</scope>
    <source>
        <strain evidence="2 3">IMI 384185</strain>
    </source>
</reference>
<evidence type="ECO:0000313" key="3">
    <source>
        <dbReference type="Proteomes" id="UP001241169"/>
    </source>
</evidence>
<evidence type="ECO:0000256" key="1">
    <source>
        <dbReference type="SAM" id="MobiDB-lite"/>
    </source>
</evidence>
<accession>A0ABQ9T6N4</accession>
<dbReference type="RefSeq" id="XP_060356550.1">
    <property type="nucleotide sequence ID" value="XM_060485693.1"/>
</dbReference>
<dbReference type="GeneID" id="85369592"/>
<organism evidence="2 3">
    <name type="scientific">Colletotrichum paranaense</name>
    <dbReference type="NCBI Taxonomy" id="1914294"/>
    <lineage>
        <taxon>Eukaryota</taxon>
        <taxon>Fungi</taxon>
        <taxon>Dikarya</taxon>
        <taxon>Ascomycota</taxon>
        <taxon>Pezizomycotina</taxon>
        <taxon>Sordariomycetes</taxon>
        <taxon>Hypocreomycetidae</taxon>
        <taxon>Glomerellales</taxon>
        <taxon>Glomerellaceae</taxon>
        <taxon>Colletotrichum</taxon>
        <taxon>Colletotrichum acutatum species complex</taxon>
    </lineage>
</organism>
<sequence>MANDAPPGLPCPLCFILGHLQRLFRATNIPVVIEEAEENLHDDTHQGSKSLTIEDDGDPIPDHLIGSVTTDEGDFLDPGNGLDEEETVCNLTGVPDNPKNSSWRLGDANTRPLISATSRNPTARDILRSNNTSGPFCRSCTENRDHSSQKYRAAVSPLHCSGCRRDHPSSLFSVKQRQEEPDTRICIGREGHIRLCEHRTFGWDEFVHTSSTTNADTSITCAAWDVTAHSCDRDTQ</sequence>
<comment type="caution">
    <text evidence="2">The sequence shown here is derived from an EMBL/GenBank/DDBJ whole genome shotgun (WGS) entry which is preliminary data.</text>
</comment>
<name>A0ABQ9T6N4_9PEZI</name>
<evidence type="ECO:0000313" key="2">
    <source>
        <dbReference type="EMBL" id="KAK1547437.1"/>
    </source>
</evidence>
<gene>
    <name evidence="2" type="ORF">CPAR01_01404</name>
</gene>